<sequence>MEPSLHVLDDASLDTMELPNSESLDRLDDYDGDDDDDSMDTTEPPISYYDSLVILDDGLRFLATLGKCFPDRMEYWEQRFSKPPLSAYSSAVVPNDFNNLYSVRWAVSYACRGRPQSPKWRYWQVDVQQFCPWSLVRGVLTAPICCRLPCSTPPPPSPSPENYELIRPKFLTPSVAKCYHDEFSAAGAGPSILPPPDAPLVQEAHLVRKCQPSRPEPEVSQDPRPSFPEPAALSTTLTSSPVCSACAIMRSIVGTLGCEFPGWGHSCRPCDDLGLDGCTFLISPDAARYIDTPTVHSRHLSNTLSKLYWVFNRVEAASRLAVHLADTLRDSTQELEDEAESFSTLFHQLDITSLDVQGVVDPRELTMHDVDKSELQLLKFIRKLASLQRNVLDLNLSP</sequence>
<feature type="compositionally biased region" description="Acidic residues" evidence="1">
    <location>
        <begin position="30"/>
        <end position="40"/>
    </location>
</feature>
<accession>A0A0C3BEB2</accession>
<name>A0A0C3BEB2_HEBCY</name>
<evidence type="ECO:0000313" key="3">
    <source>
        <dbReference type="Proteomes" id="UP000053424"/>
    </source>
</evidence>
<evidence type="ECO:0000256" key="1">
    <source>
        <dbReference type="SAM" id="MobiDB-lite"/>
    </source>
</evidence>
<dbReference type="Proteomes" id="UP000053424">
    <property type="component" value="Unassembled WGS sequence"/>
</dbReference>
<evidence type="ECO:0000313" key="2">
    <source>
        <dbReference type="EMBL" id="KIM35100.1"/>
    </source>
</evidence>
<feature type="region of interest" description="Disordered" evidence="1">
    <location>
        <begin position="211"/>
        <end position="231"/>
    </location>
</feature>
<dbReference type="EMBL" id="KN831831">
    <property type="protein sequence ID" value="KIM35100.1"/>
    <property type="molecule type" value="Genomic_DNA"/>
</dbReference>
<reference evidence="3" key="2">
    <citation type="submission" date="2015-01" db="EMBL/GenBank/DDBJ databases">
        <title>Evolutionary Origins and Diversification of the Mycorrhizal Mutualists.</title>
        <authorList>
            <consortium name="DOE Joint Genome Institute"/>
            <consortium name="Mycorrhizal Genomics Consortium"/>
            <person name="Kohler A."/>
            <person name="Kuo A."/>
            <person name="Nagy L.G."/>
            <person name="Floudas D."/>
            <person name="Copeland A."/>
            <person name="Barry K.W."/>
            <person name="Cichocki N."/>
            <person name="Veneault-Fourrey C."/>
            <person name="LaButti K."/>
            <person name="Lindquist E.A."/>
            <person name="Lipzen A."/>
            <person name="Lundell T."/>
            <person name="Morin E."/>
            <person name="Murat C."/>
            <person name="Riley R."/>
            <person name="Ohm R."/>
            <person name="Sun H."/>
            <person name="Tunlid A."/>
            <person name="Henrissat B."/>
            <person name="Grigoriev I.V."/>
            <person name="Hibbett D.S."/>
            <person name="Martin F."/>
        </authorList>
    </citation>
    <scope>NUCLEOTIDE SEQUENCE [LARGE SCALE GENOMIC DNA]</scope>
    <source>
        <strain evidence="3">h7</strain>
    </source>
</reference>
<gene>
    <name evidence="2" type="ORF">M413DRAFT_32771</name>
</gene>
<protein>
    <submittedName>
        <fullName evidence="2">Uncharacterized protein</fullName>
    </submittedName>
</protein>
<feature type="region of interest" description="Disordered" evidence="1">
    <location>
        <begin position="22"/>
        <end position="44"/>
    </location>
</feature>
<keyword evidence="3" id="KW-1185">Reference proteome</keyword>
<proteinExistence type="predicted"/>
<reference evidence="2 3" key="1">
    <citation type="submission" date="2014-04" db="EMBL/GenBank/DDBJ databases">
        <authorList>
            <consortium name="DOE Joint Genome Institute"/>
            <person name="Kuo A."/>
            <person name="Gay G."/>
            <person name="Dore J."/>
            <person name="Kohler A."/>
            <person name="Nagy L.G."/>
            <person name="Floudas D."/>
            <person name="Copeland A."/>
            <person name="Barry K.W."/>
            <person name="Cichocki N."/>
            <person name="Veneault-Fourrey C."/>
            <person name="LaButti K."/>
            <person name="Lindquist E.A."/>
            <person name="Lipzen A."/>
            <person name="Lundell T."/>
            <person name="Morin E."/>
            <person name="Murat C."/>
            <person name="Sun H."/>
            <person name="Tunlid A."/>
            <person name="Henrissat B."/>
            <person name="Grigoriev I.V."/>
            <person name="Hibbett D.S."/>
            <person name="Martin F."/>
            <person name="Nordberg H.P."/>
            <person name="Cantor M.N."/>
            <person name="Hua S.X."/>
        </authorList>
    </citation>
    <scope>NUCLEOTIDE SEQUENCE [LARGE SCALE GENOMIC DNA]</scope>
    <source>
        <strain evidence="3">h7</strain>
    </source>
</reference>
<organism evidence="2 3">
    <name type="scientific">Hebeloma cylindrosporum</name>
    <dbReference type="NCBI Taxonomy" id="76867"/>
    <lineage>
        <taxon>Eukaryota</taxon>
        <taxon>Fungi</taxon>
        <taxon>Dikarya</taxon>
        <taxon>Basidiomycota</taxon>
        <taxon>Agaricomycotina</taxon>
        <taxon>Agaricomycetes</taxon>
        <taxon>Agaricomycetidae</taxon>
        <taxon>Agaricales</taxon>
        <taxon>Agaricineae</taxon>
        <taxon>Hymenogastraceae</taxon>
        <taxon>Hebeloma</taxon>
    </lineage>
</organism>
<dbReference type="HOGENOM" id="CLU_692722_0_0_1"/>
<dbReference type="AlphaFoldDB" id="A0A0C3BEB2"/>